<reference evidence="11 12" key="1">
    <citation type="submission" date="2015-12" db="EMBL/GenBank/DDBJ databases">
        <title>Genome sequence of Thalassospira lucentensis MCCC 1A02072.</title>
        <authorList>
            <person name="Lu L."/>
            <person name="Lai Q."/>
            <person name="Shao Z."/>
            <person name="Qian P."/>
        </authorList>
    </citation>
    <scope>NUCLEOTIDE SEQUENCE [LARGE SCALE GENOMIC DNA]</scope>
    <source>
        <strain evidence="11 12">MCCC 1A02072</strain>
    </source>
</reference>
<feature type="domain" description="N-(5'phosphoribosyl) anthranilate isomerase (PRAI)" evidence="10">
    <location>
        <begin position="5"/>
        <end position="209"/>
    </location>
</feature>
<dbReference type="InterPro" id="IPR011060">
    <property type="entry name" value="RibuloseP-bd_barrel"/>
</dbReference>
<dbReference type="NCBIfam" id="NF002295">
    <property type="entry name" value="PRK01222.1-1"/>
    <property type="match status" value="1"/>
</dbReference>
<keyword evidence="7 9" id="KW-0057">Aromatic amino acid biosynthesis</keyword>
<dbReference type="CDD" id="cd00405">
    <property type="entry name" value="PRAI"/>
    <property type="match status" value="1"/>
</dbReference>
<dbReference type="Gene3D" id="3.20.20.70">
    <property type="entry name" value="Aldolase class I"/>
    <property type="match status" value="1"/>
</dbReference>
<dbReference type="GO" id="GO:0000162">
    <property type="term" value="P:L-tryptophan biosynthetic process"/>
    <property type="evidence" value="ECO:0007669"/>
    <property type="project" value="UniProtKB-UniRule"/>
</dbReference>
<keyword evidence="5 9" id="KW-0028">Amino-acid biosynthesis</keyword>
<dbReference type="Pfam" id="PF00697">
    <property type="entry name" value="PRAI"/>
    <property type="match status" value="1"/>
</dbReference>
<dbReference type="InterPro" id="IPR013785">
    <property type="entry name" value="Aldolase_TIM"/>
</dbReference>
<evidence type="ECO:0000256" key="6">
    <source>
        <dbReference type="ARBA" id="ARBA00022822"/>
    </source>
</evidence>
<dbReference type="EC" id="5.3.1.24" evidence="3 9"/>
<comment type="similarity">
    <text evidence="9">Belongs to the TrpF family.</text>
</comment>
<evidence type="ECO:0000256" key="9">
    <source>
        <dbReference type="HAMAP-Rule" id="MF_00135"/>
    </source>
</evidence>
<keyword evidence="6 9" id="KW-0822">Tryptophan biosynthesis</keyword>
<evidence type="ECO:0000313" key="11">
    <source>
        <dbReference type="EMBL" id="KZB63513.1"/>
    </source>
</evidence>
<evidence type="ECO:0000256" key="1">
    <source>
        <dbReference type="ARBA" id="ARBA00001164"/>
    </source>
</evidence>
<gene>
    <name evidence="9" type="primary">trpF</name>
    <name evidence="11" type="ORF">AUP42_20855</name>
</gene>
<protein>
    <recommendedName>
        <fullName evidence="4 9">N-(5'-phosphoribosyl)anthranilate isomerase</fullName>
        <shortName evidence="9">PRAI</shortName>
        <ecNumber evidence="3 9">5.3.1.24</ecNumber>
    </recommendedName>
</protein>
<sequence length="214" mass="22713">MSCMVKICGINSEDAAMAAMSAGADALGYVFFPPSPRHISLNGATTLTERVPDSILKVGLFVEAGDEALENAIKAGRLDMIQMHGKESPERVAEVKEKFGLRVMKAVSVSTSDDIDAAAANFDGVADFLLFDAKPPKDSNLPGGNAVSFDWNLLTGRSFKSNWMLAGGLDPDNVTDAVRISGAPWVDVSSGVEKTKGVKDARKIADFIRAAKGY</sequence>
<dbReference type="InterPro" id="IPR044643">
    <property type="entry name" value="TrpF_fam"/>
</dbReference>
<dbReference type="HAMAP" id="MF_00135">
    <property type="entry name" value="PRAI"/>
    <property type="match status" value="1"/>
</dbReference>
<evidence type="ECO:0000256" key="2">
    <source>
        <dbReference type="ARBA" id="ARBA00004664"/>
    </source>
</evidence>
<dbReference type="GO" id="GO:0004640">
    <property type="term" value="F:phosphoribosylanthranilate isomerase activity"/>
    <property type="evidence" value="ECO:0007669"/>
    <property type="project" value="UniProtKB-UniRule"/>
</dbReference>
<keyword evidence="8 9" id="KW-0413">Isomerase</keyword>
<comment type="caution">
    <text evidence="11">The sequence shown here is derived from an EMBL/GenBank/DDBJ whole genome shotgun (WGS) entry which is preliminary data.</text>
</comment>
<dbReference type="InterPro" id="IPR001240">
    <property type="entry name" value="PRAI_dom"/>
</dbReference>
<dbReference type="SUPFAM" id="SSF51366">
    <property type="entry name" value="Ribulose-phoshate binding barrel"/>
    <property type="match status" value="1"/>
</dbReference>
<organism evidence="11 12">
    <name type="scientific">Thalassospira lucentensis</name>
    <dbReference type="NCBI Taxonomy" id="168935"/>
    <lineage>
        <taxon>Bacteria</taxon>
        <taxon>Pseudomonadati</taxon>
        <taxon>Pseudomonadota</taxon>
        <taxon>Alphaproteobacteria</taxon>
        <taxon>Rhodospirillales</taxon>
        <taxon>Thalassospiraceae</taxon>
        <taxon>Thalassospira</taxon>
    </lineage>
</organism>
<dbReference type="AlphaFoldDB" id="A0A154L3V9"/>
<comment type="catalytic activity">
    <reaction evidence="1 9">
        <text>N-(5-phospho-beta-D-ribosyl)anthranilate = 1-(2-carboxyphenylamino)-1-deoxy-D-ribulose 5-phosphate</text>
        <dbReference type="Rhea" id="RHEA:21540"/>
        <dbReference type="ChEBI" id="CHEBI:18277"/>
        <dbReference type="ChEBI" id="CHEBI:58613"/>
        <dbReference type="EC" id="5.3.1.24"/>
    </reaction>
</comment>
<accession>A0A154L3V9</accession>
<dbReference type="OrthoDB" id="9796196at2"/>
<evidence type="ECO:0000313" key="12">
    <source>
        <dbReference type="Proteomes" id="UP000076335"/>
    </source>
</evidence>
<dbReference type="UniPathway" id="UPA00035">
    <property type="reaction ID" value="UER00042"/>
</dbReference>
<evidence type="ECO:0000256" key="3">
    <source>
        <dbReference type="ARBA" id="ARBA00012572"/>
    </source>
</evidence>
<evidence type="ECO:0000256" key="4">
    <source>
        <dbReference type="ARBA" id="ARBA00022272"/>
    </source>
</evidence>
<evidence type="ECO:0000256" key="7">
    <source>
        <dbReference type="ARBA" id="ARBA00023141"/>
    </source>
</evidence>
<evidence type="ECO:0000259" key="10">
    <source>
        <dbReference type="Pfam" id="PF00697"/>
    </source>
</evidence>
<dbReference type="PANTHER" id="PTHR42894">
    <property type="entry name" value="N-(5'-PHOSPHORIBOSYL)ANTHRANILATE ISOMERASE"/>
    <property type="match status" value="1"/>
</dbReference>
<dbReference type="EMBL" id="LPVY01000014">
    <property type="protein sequence ID" value="KZB63513.1"/>
    <property type="molecule type" value="Genomic_DNA"/>
</dbReference>
<comment type="pathway">
    <text evidence="2 9">Amino-acid biosynthesis; L-tryptophan biosynthesis; L-tryptophan from chorismate: step 3/5.</text>
</comment>
<evidence type="ECO:0000256" key="5">
    <source>
        <dbReference type="ARBA" id="ARBA00022605"/>
    </source>
</evidence>
<dbReference type="PANTHER" id="PTHR42894:SF1">
    <property type="entry name" value="N-(5'-PHOSPHORIBOSYL)ANTHRANILATE ISOMERASE"/>
    <property type="match status" value="1"/>
</dbReference>
<dbReference type="Proteomes" id="UP000076335">
    <property type="component" value="Unassembled WGS sequence"/>
</dbReference>
<proteinExistence type="inferred from homology"/>
<evidence type="ECO:0000256" key="8">
    <source>
        <dbReference type="ARBA" id="ARBA00023235"/>
    </source>
</evidence>
<name>A0A154L3V9_9PROT</name>